<feature type="transmembrane region" description="Helical" evidence="6">
    <location>
        <begin position="73"/>
        <end position="99"/>
    </location>
</feature>
<comment type="subcellular location">
    <subcellularLocation>
        <location evidence="1">Membrane</location>
        <topology evidence="1">Multi-pass membrane protein</topology>
    </subcellularLocation>
</comment>
<dbReference type="Pfam" id="PF07264">
    <property type="entry name" value="EI24"/>
    <property type="match status" value="1"/>
</dbReference>
<evidence type="ECO:0000313" key="7">
    <source>
        <dbReference type="EMBL" id="AWI67065.1"/>
    </source>
</evidence>
<feature type="transmembrane region" description="Helical" evidence="6">
    <location>
        <begin position="28"/>
        <end position="51"/>
    </location>
</feature>
<evidence type="ECO:0000256" key="6">
    <source>
        <dbReference type="SAM" id="Phobius"/>
    </source>
</evidence>
<dbReference type="AlphaFoldDB" id="A0A2S1TZI9"/>
<dbReference type="InterPro" id="IPR059112">
    <property type="entry name" value="CysZ/EI24"/>
</dbReference>
<name>A0A2S1TZI9_PIRSP</name>
<protein>
    <submittedName>
        <fullName evidence="7">Regulator of rDNA transcription protein</fullName>
    </submittedName>
</protein>
<dbReference type="PANTHER" id="PTHR34292">
    <property type="entry name" value="OUTER SPORE WALL PROTEIN LDS1"/>
    <property type="match status" value="1"/>
</dbReference>
<accession>A0A2S1TZI9</accession>
<keyword evidence="3 6" id="KW-1133">Transmembrane helix</keyword>
<feature type="compositionally biased region" description="Polar residues" evidence="5">
    <location>
        <begin position="252"/>
        <end position="270"/>
    </location>
</feature>
<evidence type="ECO:0000256" key="2">
    <source>
        <dbReference type="ARBA" id="ARBA00022692"/>
    </source>
</evidence>
<feature type="region of interest" description="Disordered" evidence="5">
    <location>
        <begin position="241"/>
        <end position="283"/>
    </location>
</feature>
<evidence type="ECO:0000256" key="3">
    <source>
        <dbReference type="ARBA" id="ARBA00022989"/>
    </source>
</evidence>
<evidence type="ECO:0000256" key="4">
    <source>
        <dbReference type="ARBA" id="ARBA00023136"/>
    </source>
</evidence>
<dbReference type="EMBL" id="MH043911">
    <property type="protein sequence ID" value="AWI67065.1"/>
    <property type="molecule type" value="mRNA"/>
</dbReference>
<sequence>MVEIVNGYIYPFRGMLFMLRKKQLRKNSYLPIIFSLIIDIIVLVLMFKFAYTPQYDLINDHILTFFWPWLNKVLTVIIVIFEVYIIAMIVINIFLGYFFEKAFDEVLVLKGCHYLLEQEDGSCWRSFKRSFRLFQVIKILVAVFTLPLNFVPTIGSIAYYFCNGIIQAWDQQDRYFDLKRIDDTSEQWQFIKSHFKNMTTFGMVSFFLECIPLLGVVFNITNAVGIALFDCRLEKKNGGMDDKISDVDTADTPESQEALNVQPQPTQGINSKKVKNYGTNRDD</sequence>
<organism evidence="7">
    <name type="scientific">Piromyces sp</name>
    <dbReference type="NCBI Taxonomy" id="45796"/>
    <lineage>
        <taxon>Eukaryota</taxon>
        <taxon>Fungi</taxon>
        <taxon>Fungi incertae sedis</taxon>
        <taxon>Chytridiomycota</taxon>
        <taxon>Chytridiomycota incertae sedis</taxon>
        <taxon>Neocallimastigomycetes</taxon>
        <taxon>Neocallimastigales</taxon>
        <taxon>Neocallimastigaceae</taxon>
        <taxon>Piromyces</taxon>
    </lineage>
</organism>
<evidence type="ECO:0000256" key="5">
    <source>
        <dbReference type="SAM" id="MobiDB-lite"/>
    </source>
</evidence>
<reference evidence="7" key="1">
    <citation type="submission" date="2018-03" db="EMBL/GenBank/DDBJ databases">
        <title>Horizontal gene transfer is an indispensable driver in forging the evolution of the Neocallimastigomycota as a distinct gut-dwelling fungal lineage.</title>
        <authorList>
            <person name="Murphy C.L."/>
            <person name="Youssef N.H."/>
            <person name="Elshahed M.S."/>
        </authorList>
    </citation>
    <scope>NUCLEOTIDE SEQUENCE</scope>
    <source>
        <strain evidence="7">A2</strain>
    </source>
</reference>
<dbReference type="InterPro" id="IPR052786">
    <property type="entry name" value="Spore_wall_assembly"/>
</dbReference>
<feature type="transmembrane region" description="Helical" evidence="6">
    <location>
        <begin position="206"/>
        <end position="229"/>
    </location>
</feature>
<keyword evidence="2 6" id="KW-0812">Transmembrane</keyword>
<evidence type="ECO:0000256" key="1">
    <source>
        <dbReference type="ARBA" id="ARBA00004141"/>
    </source>
</evidence>
<feature type="transmembrane region" description="Helical" evidence="6">
    <location>
        <begin position="136"/>
        <end position="161"/>
    </location>
</feature>
<proteinExistence type="evidence at transcript level"/>
<keyword evidence="4 6" id="KW-0472">Membrane</keyword>
<dbReference type="PANTHER" id="PTHR34292:SF2">
    <property type="entry name" value="OUTER SPORE WALL PROTEIN LDS1"/>
    <property type="match status" value="1"/>
</dbReference>